<evidence type="ECO:0000256" key="8">
    <source>
        <dbReference type="ARBA" id="ARBA00023180"/>
    </source>
</evidence>
<name>A0A8J1XYT5_OWEFU</name>
<organism evidence="10 11">
    <name type="scientific">Owenia fusiformis</name>
    <name type="common">Polychaete worm</name>
    <dbReference type="NCBI Taxonomy" id="6347"/>
    <lineage>
        <taxon>Eukaryota</taxon>
        <taxon>Metazoa</taxon>
        <taxon>Spiralia</taxon>
        <taxon>Lophotrochozoa</taxon>
        <taxon>Annelida</taxon>
        <taxon>Polychaeta</taxon>
        <taxon>Sedentaria</taxon>
        <taxon>Canalipalpata</taxon>
        <taxon>Sabellida</taxon>
        <taxon>Oweniida</taxon>
        <taxon>Oweniidae</taxon>
        <taxon>Owenia</taxon>
    </lineage>
</organism>
<evidence type="ECO:0000256" key="4">
    <source>
        <dbReference type="ARBA" id="ARBA00022692"/>
    </source>
</evidence>
<evidence type="ECO:0000313" key="11">
    <source>
        <dbReference type="Proteomes" id="UP000749559"/>
    </source>
</evidence>
<evidence type="ECO:0000256" key="1">
    <source>
        <dbReference type="ARBA" id="ARBA00004323"/>
    </source>
</evidence>
<dbReference type="PANTHER" id="PTHR12137">
    <property type="entry name" value="CARBOHYDRATE SULFOTRANSFERASE"/>
    <property type="match status" value="1"/>
</dbReference>
<dbReference type="GO" id="GO:0030166">
    <property type="term" value="P:proteoglycan biosynthetic process"/>
    <property type="evidence" value="ECO:0007669"/>
    <property type="project" value="TreeGrafter"/>
</dbReference>
<dbReference type="InterPro" id="IPR018011">
    <property type="entry name" value="Carb_sulfotrans_8-10"/>
</dbReference>
<keyword evidence="5 9" id="KW-1133">Transmembrane helix</keyword>
<keyword evidence="9" id="KW-0119">Carbohydrate metabolism</keyword>
<comment type="similarity">
    <text evidence="2 9">Belongs to the sulfotransferase 2 family.</text>
</comment>
<dbReference type="Gene3D" id="3.40.50.300">
    <property type="entry name" value="P-loop containing nucleotide triphosphate hydrolases"/>
    <property type="match status" value="1"/>
</dbReference>
<keyword evidence="4 9" id="KW-0812">Transmembrane</keyword>
<accession>A0A8J1XYT5</accession>
<comment type="caution">
    <text evidence="10">The sequence shown here is derived from an EMBL/GenBank/DDBJ whole genome shotgun (WGS) entry which is preliminary data.</text>
</comment>
<dbReference type="PANTHER" id="PTHR12137:SF2">
    <property type="entry name" value="CARBOHYDRATE SULFOTRANSFERASE 10"/>
    <property type="match status" value="1"/>
</dbReference>
<proteinExistence type="inferred from homology"/>
<comment type="subcellular location">
    <subcellularLocation>
        <location evidence="1 9">Golgi apparatus membrane</location>
        <topology evidence="1 9">Single-pass type II membrane protein</topology>
    </subcellularLocation>
</comment>
<dbReference type="EC" id="2.8.2.-" evidence="9"/>
<sequence length="451" mass="53663">MFLRKKLKCKNIPELITILIILHVIVSFTIMYFCFNGVKELHLWEDMNIPKQRNILEKRESPKEIDELEFVIDGDVKLSMGKLTQEVYRHNQNGDINNQPKVKDEKVKDRMKFVIDGDVKLKQRNRILRPSMGKLTQEAYRHHQNGDLNNQPKVRDDKVKVRDSDILQTQAAIIENDVETYMKMRQKRIENACQRLEKLRKKKTPTRKKISNGNIYVDMKKKILYCYTPKVASTTWREILTASKYDLNETNIQLSQRGPNWSKWYEGRILTHLKLLNSRSQKNIQGEFFKFMFVRDPIERLPSAWKSKFIDVKGDYYRKRYGSNMVRKYRHNPTYAEIVEGIPTFEEFVKYITDRRNRPQDSHWISFNELCTPCTIHYDAIGDFRTLNTDANFTLAHANLDKYIFPVSQPKTSARLQSYYSNLTSQTINRIYARYATDYEMFGFEKWLKLD</sequence>
<dbReference type="InterPro" id="IPR027417">
    <property type="entry name" value="P-loop_NTPase"/>
</dbReference>
<dbReference type="SUPFAM" id="SSF52540">
    <property type="entry name" value="P-loop containing nucleoside triphosphate hydrolases"/>
    <property type="match status" value="1"/>
</dbReference>
<protein>
    <recommendedName>
        <fullName evidence="9">Carbohydrate sulfotransferase</fullName>
        <ecNumber evidence="9">2.8.2.-</ecNumber>
    </recommendedName>
</protein>
<evidence type="ECO:0000313" key="10">
    <source>
        <dbReference type="EMBL" id="CAH1791073.1"/>
    </source>
</evidence>
<evidence type="ECO:0000256" key="9">
    <source>
        <dbReference type="RuleBase" id="RU364020"/>
    </source>
</evidence>
<dbReference type="GO" id="GO:0016051">
    <property type="term" value="P:carbohydrate biosynthetic process"/>
    <property type="evidence" value="ECO:0007669"/>
    <property type="project" value="InterPro"/>
</dbReference>
<keyword evidence="9" id="KW-0735">Signal-anchor</keyword>
<dbReference type="Proteomes" id="UP000749559">
    <property type="component" value="Unassembled WGS sequence"/>
</dbReference>
<dbReference type="OrthoDB" id="2019940at2759"/>
<keyword evidence="8 9" id="KW-0325">Glycoprotein</keyword>
<dbReference type="GO" id="GO:0008146">
    <property type="term" value="F:sulfotransferase activity"/>
    <property type="evidence" value="ECO:0007669"/>
    <property type="project" value="InterPro"/>
</dbReference>
<keyword evidence="7 9" id="KW-0472">Membrane</keyword>
<dbReference type="GO" id="GO:0000139">
    <property type="term" value="C:Golgi membrane"/>
    <property type="evidence" value="ECO:0007669"/>
    <property type="project" value="UniProtKB-SubCell"/>
</dbReference>
<dbReference type="InterPro" id="IPR005331">
    <property type="entry name" value="Sulfotransferase"/>
</dbReference>
<keyword evidence="6 9" id="KW-0333">Golgi apparatus</keyword>
<evidence type="ECO:0000256" key="3">
    <source>
        <dbReference type="ARBA" id="ARBA00022679"/>
    </source>
</evidence>
<dbReference type="AlphaFoldDB" id="A0A8J1XYT5"/>
<dbReference type="Pfam" id="PF03567">
    <property type="entry name" value="Sulfotransfer_2"/>
    <property type="match status" value="1"/>
</dbReference>
<gene>
    <name evidence="10" type="ORF">OFUS_LOCUS16204</name>
</gene>
<feature type="transmembrane region" description="Helical" evidence="9">
    <location>
        <begin position="12"/>
        <end position="33"/>
    </location>
</feature>
<evidence type="ECO:0000256" key="7">
    <source>
        <dbReference type="ARBA" id="ARBA00023136"/>
    </source>
</evidence>
<reference evidence="10" key="1">
    <citation type="submission" date="2022-03" db="EMBL/GenBank/DDBJ databases">
        <authorList>
            <person name="Martin C."/>
        </authorList>
    </citation>
    <scope>NUCLEOTIDE SEQUENCE</scope>
</reference>
<keyword evidence="11" id="KW-1185">Reference proteome</keyword>
<dbReference type="EMBL" id="CAIIXF020000008">
    <property type="protein sequence ID" value="CAH1791073.1"/>
    <property type="molecule type" value="Genomic_DNA"/>
</dbReference>
<keyword evidence="3 9" id="KW-0808">Transferase</keyword>
<evidence type="ECO:0000256" key="5">
    <source>
        <dbReference type="ARBA" id="ARBA00022989"/>
    </source>
</evidence>
<evidence type="ECO:0000256" key="6">
    <source>
        <dbReference type="ARBA" id="ARBA00023034"/>
    </source>
</evidence>
<evidence type="ECO:0000256" key="2">
    <source>
        <dbReference type="ARBA" id="ARBA00006339"/>
    </source>
</evidence>